<evidence type="ECO:0000256" key="2">
    <source>
        <dbReference type="ARBA" id="ARBA00001968"/>
    </source>
</evidence>
<comment type="cofactor">
    <cofactor evidence="9">
        <name>Mg(2+)</name>
        <dbReference type="ChEBI" id="CHEBI:18420"/>
    </cofactor>
</comment>
<sequence length="164" mass="17618">MTLAPQDPIVTADLYDDHHKRVEVIDLQFRSFGGVETFFGPAAVLETHHDHEPVLAALSEPGKARVLVVAAQGSLTVGVMGDRLAARAVENGWRGVIVDGAIRDSLGMEPLPLGVRARGTTARRGWAPGPSRRGGPVTIGGVQIRDGDWIYADRDAVMRSHEPL</sequence>
<feature type="binding site" evidence="9">
    <location>
        <position position="103"/>
    </location>
    <ligand>
        <name>substrate</name>
    </ligand>
</feature>
<accession>A0A1M6B473</accession>
<comment type="subunit">
    <text evidence="4 10">Homotrimer.</text>
</comment>
<dbReference type="PANTHER" id="PTHR33254:SF4">
    <property type="entry name" value="4-HYDROXY-4-METHYL-2-OXOGLUTARATE ALDOLASE 3-RELATED"/>
    <property type="match status" value="1"/>
</dbReference>
<dbReference type="OrthoDB" id="9812532at2"/>
<keyword evidence="6 10" id="KW-0456">Lyase</keyword>
<dbReference type="NCBIfam" id="TIGR01935">
    <property type="entry name" value="NOT-MenG"/>
    <property type="match status" value="1"/>
</dbReference>
<evidence type="ECO:0000256" key="1">
    <source>
        <dbReference type="ARBA" id="ARBA00001342"/>
    </source>
</evidence>
<protein>
    <recommendedName>
        <fullName evidence="10">4-hydroxy-4-methyl-2-oxoglutarate aldolase</fullName>
        <shortName evidence="10">HMG aldolase</shortName>
        <ecNumber evidence="10">4.1.1.112</ecNumber>
        <ecNumber evidence="10">4.1.3.17</ecNumber>
    </recommendedName>
    <alternativeName>
        <fullName evidence="10">Oxaloacetate decarboxylase</fullName>
    </alternativeName>
</protein>
<dbReference type="GO" id="GO:0046872">
    <property type="term" value="F:metal ion binding"/>
    <property type="evidence" value="ECO:0007669"/>
    <property type="project" value="UniProtKB-KW"/>
</dbReference>
<evidence type="ECO:0000256" key="3">
    <source>
        <dbReference type="ARBA" id="ARBA00008621"/>
    </source>
</evidence>
<dbReference type="Pfam" id="PF03737">
    <property type="entry name" value="RraA-like"/>
    <property type="match status" value="1"/>
</dbReference>
<evidence type="ECO:0000313" key="12">
    <source>
        <dbReference type="Proteomes" id="UP000184292"/>
    </source>
</evidence>
<organism evidence="11 12">
    <name type="scientific">Wenxinia saemankumensis</name>
    <dbReference type="NCBI Taxonomy" id="1447782"/>
    <lineage>
        <taxon>Bacteria</taxon>
        <taxon>Pseudomonadati</taxon>
        <taxon>Pseudomonadota</taxon>
        <taxon>Alphaproteobacteria</taxon>
        <taxon>Rhodobacterales</taxon>
        <taxon>Roseobacteraceae</taxon>
        <taxon>Wenxinia</taxon>
    </lineage>
</organism>
<dbReference type="STRING" id="1447782.SAMN05444417_0767"/>
<evidence type="ECO:0000256" key="6">
    <source>
        <dbReference type="ARBA" id="ARBA00023239"/>
    </source>
</evidence>
<dbReference type="EC" id="4.1.1.112" evidence="10"/>
<comment type="similarity">
    <text evidence="3 10">Belongs to the class II aldolase/RraA-like family.</text>
</comment>
<dbReference type="PANTHER" id="PTHR33254">
    <property type="entry name" value="4-HYDROXY-4-METHYL-2-OXOGLUTARATE ALDOLASE 3-RELATED"/>
    <property type="match status" value="1"/>
</dbReference>
<evidence type="ECO:0000313" key="11">
    <source>
        <dbReference type="EMBL" id="SHI43480.1"/>
    </source>
</evidence>
<dbReference type="InterPro" id="IPR036704">
    <property type="entry name" value="RraA/RraA-like_sf"/>
</dbReference>
<proteinExistence type="inferred from homology"/>
<dbReference type="RefSeq" id="WP_073326454.1">
    <property type="nucleotide sequence ID" value="NZ_FQYO01000001.1"/>
</dbReference>
<dbReference type="SUPFAM" id="SSF89562">
    <property type="entry name" value="RraA-like"/>
    <property type="match status" value="1"/>
</dbReference>
<dbReference type="EMBL" id="FQYO01000001">
    <property type="protein sequence ID" value="SHI43480.1"/>
    <property type="molecule type" value="Genomic_DNA"/>
</dbReference>
<evidence type="ECO:0000256" key="9">
    <source>
        <dbReference type="PIRSR" id="PIRSR605493-1"/>
    </source>
</evidence>
<reference evidence="11 12" key="1">
    <citation type="submission" date="2016-11" db="EMBL/GenBank/DDBJ databases">
        <authorList>
            <person name="Jaros S."/>
            <person name="Januszkiewicz K."/>
            <person name="Wedrychowicz H."/>
        </authorList>
    </citation>
    <scope>NUCLEOTIDE SEQUENCE [LARGE SCALE GENOMIC DNA]</scope>
    <source>
        <strain evidence="11 12">DSM 100565</strain>
    </source>
</reference>
<comment type="cofactor">
    <cofactor evidence="2 10">
        <name>a divalent metal cation</name>
        <dbReference type="ChEBI" id="CHEBI:60240"/>
    </cofactor>
</comment>
<keyword evidence="5 9" id="KW-0479">Metal-binding</keyword>
<keyword evidence="12" id="KW-1185">Reference proteome</keyword>
<dbReference type="Gene3D" id="3.50.30.40">
    <property type="entry name" value="Ribonuclease E inhibitor RraA/RraA-like"/>
    <property type="match status" value="1"/>
</dbReference>
<evidence type="ECO:0000256" key="10">
    <source>
        <dbReference type="RuleBase" id="RU004338"/>
    </source>
</evidence>
<comment type="catalytic activity">
    <reaction evidence="8 10">
        <text>oxaloacetate + H(+) = pyruvate + CO2</text>
        <dbReference type="Rhea" id="RHEA:15641"/>
        <dbReference type="ChEBI" id="CHEBI:15361"/>
        <dbReference type="ChEBI" id="CHEBI:15378"/>
        <dbReference type="ChEBI" id="CHEBI:16452"/>
        <dbReference type="ChEBI" id="CHEBI:16526"/>
        <dbReference type="EC" id="4.1.1.112"/>
    </reaction>
</comment>
<dbReference type="AlphaFoldDB" id="A0A1M6B473"/>
<feature type="binding site" evidence="9">
    <location>
        <begin position="81"/>
        <end position="84"/>
    </location>
    <ligand>
        <name>substrate</name>
    </ligand>
</feature>
<dbReference type="GO" id="GO:0047443">
    <property type="term" value="F:4-hydroxy-4-methyl-2-oxoglutarate aldolase activity"/>
    <property type="evidence" value="ECO:0007669"/>
    <property type="project" value="UniProtKB-EC"/>
</dbReference>
<dbReference type="GO" id="GO:0008948">
    <property type="term" value="F:oxaloacetate decarboxylase activity"/>
    <property type="evidence" value="ECO:0007669"/>
    <property type="project" value="UniProtKB-EC"/>
</dbReference>
<name>A0A1M6B473_9RHOB</name>
<dbReference type="Proteomes" id="UP000184292">
    <property type="component" value="Unassembled WGS sequence"/>
</dbReference>
<dbReference type="CDD" id="cd16841">
    <property type="entry name" value="RraA_family"/>
    <property type="match status" value="1"/>
</dbReference>
<evidence type="ECO:0000256" key="7">
    <source>
        <dbReference type="ARBA" id="ARBA00025046"/>
    </source>
</evidence>
<dbReference type="GO" id="GO:0008428">
    <property type="term" value="F:ribonuclease inhibitor activity"/>
    <property type="evidence" value="ECO:0007669"/>
    <property type="project" value="InterPro"/>
</dbReference>
<gene>
    <name evidence="11" type="ORF">SAMN05444417_0767</name>
</gene>
<comment type="catalytic activity">
    <reaction evidence="1 10">
        <text>4-hydroxy-4-methyl-2-oxoglutarate = 2 pyruvate</text>
        <dbReference type="Rhea" id="RHEA:22748"/>
        <dbReference type="ChEBI" id="CHEBI:15361"/>
        <dbReference type="ChEBI" id="CHEBI:58276"/>
        <dbReference type="EC" id="4.1.3.17"/>
    </reaction>
</comment>
<evidence type="ECO:0000256" key="8">
    <source>
        <dbReference type="ARBA" id="ARBA00047973"/>
    </source>
</evidence>
<dbReference type="GO" id="GO:0051252">
    <property type="term" value="P:regulation of RNA metabolic process"/>
    <property type="evidence" value="ECO:0007669"/>
    <property type="project" value="InterPro"/>
</dbReference>
<dbReference type="EC" id="4.1.3.17" evidence="10"/>
<evidence type="ECO:0000256" key="4">
    <source>
        <dbReference type="ARBA" id="ARBA00011233"/>
    </source>
</evidence>
<comment type="function">
    <text evidence="7 10">Catalyzes the aldol cleavage of 4-hydroxy-4-methyl-2-oxoglutarate (HMG) into 2 molecules of pyruvate. Also contains a secondary oxaloacetate (OAA) decarboxylase activity due to the common pyruvate enolate transition state formed following C-C bond cleavage in the retro-aldol and decarboxylation reactions.</text>
</comment>
<feature type="binding site" evidence="9">
    <location>
        <position position="104"/>
    </location>
    <ligand>
        <name>Mg(2+)</name>
        <dbReference type="ChEBI" id="CHEBI:18420"/>
    </ligand>
</feature>
<dbReference type="InterPro" id="IPR005493">
    <property type="entry name" value="RraA/RraA-like"/>
</dbReference>
<keyword evidence="9" id="KW-0460">Magnesium</keyword>
<dbReference type="InterPro" id="IPR010203">
    <property type="entry name" value="RraA"/>
</dbReference>
<evidence type="ECO:0000256" key="5">
    <source>
        <dbReference type="ARBA" id="ARBA00022723"/>
    </source>
</evidence>